<dbReference type="InterPro" id="IPR039076">
    <property type="entry name" value="DivIC"/>
</dbReference>
<feature type="coiled-coil region" evidence="1">
    <location>
        <begin position="44"/>
        <end position="71"/>
    </location>
</feature>
<keyword evidence="1" id="KW-0175">Coiled coil</keyword>
<dbReference type="InterPro" id="IPR007060">
    <property type="entry name" value="FtsL/DivIC"/>
</dbReference>
<evidence type="ECO:0000256" key="1">
    <source>
        <dbReference type="SAM" id="Coils"/>
    </source>
</evidence>
<dbReference type="EMBL" id="JALBUR010000002">
    <property type="protein sequence ID" value="MDX8418823.1"/>
    <property type="molecule type" value="Genomic_DNA"/>
</dbReference>
<reference evidence="2 3" key="1">
    <citation type="submission" date="2022-03" db="EMBL/GenBank/DDBJ databases">
        <title>Novel taxa within the pig intestine.</title>
        <authorList>
            <person name="Wylensek D."/>
            <person name="Bishof K."/>
            <person name="Afrizal A."/>
            <person name="Clavel T."/>
        </authorList>
    </citation>
    <scope>NUCLEOTIDE SEQUENCE [LARGE SCALE GENOMIC DNA]</scope>
    <source>
        <strain evidence="2 3">CLA-KB-P133</strain>
    </source>
</reference>
<evidence type="ECO:0000313" key="2">
    <source>
        <dbReference type="EMBL" id="MDX8418823.1"/>
    </source>
</evidence>
<dbReference type="RefSeq" id="WP_245309380.1">
    <property type="nucleotide sequence ID" value="NZ_JALBUR010000002.1"/>
</dbReference>
<proteinExistence type="predicted"/>
<dbReference type="GO" id="GO:0051301">
    <property type="term" value="P:cell division"/>
    <property type="evidence" value="ECO:0007669"/>
    <property type="project" value="InterPro"/>
</dbReference>
<comment type="caution">
    <text evidence="2">The sequence shown here is derived from an EMBL/GenBank/DDBJ whole genome shotgun (WGS) entry which is preliminary data.</text>
</comment>
<dbReference type="Proteomes" id="UP001286174">
    <property type="component" value="Unassembled WGS sequence"/>
</dbReference>
<dbReference type="PANTHER" id="PTHR40027">
    <property type="entry name" value="CELL DIVISION PROTEIN DIVIC"/>
    <property type="match status" value="1"/>
</dbReference>
<keyword evidence="3" id="KW-1185">Reference proteome</keyword>
<dbReference type="Pfam" id="PF04977">
    <property type="entry name" value="DivIC"/>
    <property type="match status" value="1"/>
</dbReference>
<accession>A0AB35TZT9</accession>
<name>A0AB35TZT9_9FIRM</name>
<dbReference type="AlphaFoldDB" id="A0AB35TZT9"/>
<dbReference type="PANTHER" id="PTHR40027:SF1">
    <property type="entry name" value="CELL DIVISION PROTEIN DIVIC"/>
    <property type="match status" value="1"/>
</dbReference>
<evidence type="ECO:0000313" key="3">
    <source>
        <dbReference type="Proteomes" id="UP001286174"/>
    </source>
</evidence>
<sequence length="107" mass="12338">MAQIRKRKKNKAKKLSPLMKLFCVAVICVSGWLMFSVAKEVVTTVRLRSQLSDAESKYAQVKAENEKLTDQKQKLQDPDYVESYARSNYNLSKQGEQIFYLPEDTSK</sequence>
<gene>
    <name evidence="2" type="ORF">MOZ60_01795</name>
</gene>
<protein>
    <submittedName>
        <fullName evidence="2">Septum formation initiator family protein</fullName>
    </submittedName>
</protein>
<organism evidence="2 3">
    <name type="scientific">Grylomicrobium aquisgranensis</name>
    <dbReference type="NCBI Taxonomy" id="2926318"/>
    <lineage>
        <taxon>Bacteria</taxon>
        <taxon>Bacillati</taxon>
        <taxon>Bacillota</taxon>
        <taxon>Erysipelotrichia</taxon>
        <taxon>Erysipelotrichales</taxon>
        <taxon>Erysipelotrichaceae</taxon>
        <taxon>Grylomicrobium</taxon>
    </lineage>
</organism>